<reference evidence="1" key="1">
    <citation type="submission" date="2018-11" db="EMBL/GenBank/DDBJ databases">
        <authorList>
            <consortium name="Pathogen Informatics"/>
        </authorList>
    </citation>
    <scope>NUCLEOTIDE SEQUENCE</scope>
</reference>
<comment type="caution">
    <text evidence="1">The sequence shown here is derived from an EMBL/GenBank/DDBJ whole genome shotgun (WGS) entry which is preliminary data.</text>
</comment>
<keyword evidence="2" id="KW-1185">Reference proteome</keyword>
<name>A0A448X5X4_9PLAT</name>
<dbReference type="AlphaFoldDB" id="A0A448X5X4"/>
<dbReference type="Proteomes" id="UP000784294">
    <property type="component" value="Unassembled WGS sequence"/>
</dbReference>
<protein>
    <submittedName>
        <fullName evidence="1">Uncharacterized protein</fullName>
    </submittedName>
</protein>
<proteinExistence type="predicted"/>
<organism evidence="1 2">
    <name type="scientific">Protopolystoma xenopodis</name>
    <dbReference type="NCBI Taxonomy" id="117903"/>
    <lineage>
        <taxon>Eukaryota</taxon>
        <taxon>Metazoa</taxon>
        <taxon>Spiralia</taxon>
        <taxon>Lophotrochozoa</taxon>
        <taxon>Platyhelminthes</taxon>
        <taxon>Monogenea</taxon>
        <taxon>Polyopisthocotylea</taxon>
        <taxon>Polystomatidea</taxon>
        <taxon>Polystomatidae</taxon>
        <taxon>Protopolystoma</taxon>
    </lineage>
</organism>
<gene>
    <name evidence="1" type="ORF">PXEA_LOCUS22285</name>
</gene>
<sequence length="76" mass="8291">MDLQNHHYFLAVPVRSLGIDDRQNLLQVGSALVGFVQMDGAAKDGSAAVAILAPVEVKIISYLKNEEEICSEYETV</sequence>
<dbReference type="EMBL" id="CAAALY010098227">
    <property type="protein sequence ID" value="VEL28845.1"/>
    <property type="molecule type" value="Genomic_DNA"/>
</dbReference>
<accession>A0A448X5X4</accession>
<evidence type="ECO:0000313" key="2">
    <source>
        <dbReference type="Proteomes" id="UP000784294"/>
    </source>
</evidence>
<evidence type="ECO:0000313" key="1">
    <source>
        <dbReference type="EMBL" id="VEL28845.1"/>
    </source>
</evidence>